<dbReference type="EMBL" id="BMAT01010261">
    <property type="protein sequence ID" value="GFS23380.1"/>
    <property type="molecule type" value="Genomic_DNA"/>
</dbReference>
<feature type="compositionally biased region" description="Basic and acidic residues" evidence="6">
    <location>
        <begin position="580"/>
        <end position="589"/>
    </location>
</feature>
<evidence type="ECO:0000313" key="7">
    <source>
        <dbReference type="EMBL" id="GFS23380.1"/>
    </source>
</evidence>
<evidence type="ECO:0000313" key="8">
    <source>
        <dbReference type="Proteomes" id="UP000762676"/>
    </source>
</evidence>
<dbReference type="Pfam" id="PF10226">
    <property type="entry name" value="CCDC85"/>
    <property type="match status" value="1"/>
</dbReference>
<feature type="compositionally biased region" description="Basic and acidic residues" evidence="6">
    <location>
        <begin position="637"/>
        <end position="649"/>
    </location>
</feature>
<gene>
    <name evidence="7" type="ORF">ElyMa_005131900</name>
</gene>
<feature type="compositionally biased region" description="Polar residues" evidence="6">
    <location>
        <begin position="440"/>
        <end position="460"/>
    </location>
</feature>
<evidence type="ECO:0000256" key="1">
    <source>
        <dbReference type="ARBA" id="ARBA00004536"/>
    </source>
</evidence>
<organism evidence="7 8">
    <name type="scientific">Elysia marginata</name>
    <dbReference type="NCBI Taxonomy" id="1093978"/>
    <lineage>
        <taxon>Eukaryota</taxon>
        <taxon>Metazoa</taxon>
        <taxon>Spiralia</taxon>
        <taxon>Lophotrochozoa</taxon>
        <taxon>Mollusca</taxon>
        <taxon>Gastropoda</taxon>
        <taxon>Heterobranchia</taxon>
        <taxon>Euthyneura</taxon>
        <taxon>Panpulmonata</taxon>
        <taxon>Sacoglossa</taxon>
        <taxon>Placobranchoidea</taxon>
        <taxon>Plakobranchidae</taxon>
        <taxon>Elysia</taxon>
    </lineage>
</organism>
<evidence type="ECO:0000256" key="3">
    <source>
        <dbReference type="ARBA" id="ARBA00022949"/>
    </source>
</evidence>
<accession>A0AAV4JM68</accession>
<evidence type="ECO:0000256" key="6">
    <source>
        <dbReference type="SAM" id="MobiDB-lite"/>
    </source>
</evidence>
<feature type="region of interest" description="Disordered" evidence="6">
    <location>
        <begin position="298"/>
        <end position="769"/>
    </location>
</feature>
<feature type="coiled-coil region" evidence="5">
    <location>
        <begin position="29"/>
        <end position="56"/>
    </location>
</feature>
<keyword evidence="4 5" id="KW-0175">Coiled coil</keyword>
<name>A0AAV4JM68_9GAST</name>
<dbReference type="Proteomes" id="UP000762676">
    <property type="component" value="Unassembled WGS sequence"/>
</dbReference>
<feature type="region of interest" description="Disordered" evidence="6">
    <location>
        <begin position="67"/>
        <end position="118"/>
    </location>
</feature>
<comment type="similarity">
    <text evidence="2">Belongs to the CCDC85 family.</text>
</comment>
<dbReference type="PANTHER" id="PTHR13546">
    <property type="entry name" value="RE60986P"/>
    <property type="match status" value="1"/>
</dbReference>
<feature type="compositionally biased region" description="Low complexity" evidence="6">
    <location>
        <begin position="356"/>
        <end position="395"/>
    </location>
</feature>
<dbReference type="InterPro" id="IPR019359">
    <property type="entry name" value="CCDC85"/>
</dbReference>
<feature type="region of interest" description="Disordered" evidence="6">
    <location>
        <begin position="247"/>
        <end position="284"/>
    </location>
</feature>
<sequence length="769" mass="83489">MVLNLLRLGHSWDPLSSNTQQTVKFKFKVAVYQEKLKELEERQSELITENMDLKELCLYLDQERLRSTGDRDEGDGSSNGTITGPEDGLASPTAVETSGSVTPTPATTSGNYPTTPSSTASYIKELESKIQHLEEEKKHLSKTSQKFNGVSTDDTTKVANLDGSLDIGGLSHRNNSAPSGLLGGKTAVASKPEAVVHAMKVLEVHEELEKSATEEDLDGPEKAIVREMCNVVWRKLGDVGDVGNLNESSDSILDPPFIAQSPGDLNQAGGAASPTGPTPAFSQGQAHSYNLAQPQPQMASTPLAFTPGRGTQNPQSSGNLHQGNIHNEANFMPMLPPGEKNPMPRPSQEAPYQSAQNQQQQHQHQHQRQQSLNYLHQHQHQQSSLSHGLSGPHSSNIPHTHTIAPGSKPFMQHQFPPTSFAPVQATNNQGMRPPPLSLPHHSNNSSATIQQRPLSSPTKSLSEHLPFSHPNFQHHQQPHLNQPGHRQSPDSMPAVSSSLRQGDQRPQFPQGQPPQQSTGPQDHPRSLSSSSSHAPHRPPYQNQQQQQQHYHHHHQQEKPTGSSHQPAIVRLLGAPGNRGRSAESTDRSRSGSQASGYQRTAPGGPPQPQQPAPYRNVGPNVRPGIDAGSFHNQPKPRSSDEAVPYEKRGLLSNRDPAPPNPLSSDPSPYGPLGYSHDALKTSGFRAYPPQPAVLPNQPAPGWGGPRPTNATDRASLNPGQPPPPNSHRGNPGAMKPNLSAPPVQNQGPQGKRFQQQEWRQTYLDDSDTL</sequence>
<feature type="compositionally biased region" description="Polar residues" evidence="6">
    <location>
        <begin position="94"/>
        <end position="118"/>
    </location>
</feature>
<keyword evidence="8" id="KW-1185">Reference proteome</keyword>
<feature type="compositionally biased region" description="Polar residues" evidence="6">
    <location>
        <begin position="309"/>
        <end position="327"/>
    </location>
</feature>
<comment type="caution">
    <text evidence="7">The sequence shown here is derived from an EMBL/GenBank/DDBJ whole genome shotgun (WGS) entry which is preliminary data.</text>
</comment>
<evidence type="ECO:0000256" key="2">
    <source>
        <dbReference type="ARBA" id="ARBA00009052"/>
    </source>
</evidence>
<evidence type="ECO:0000256" key="4">
    <source>
        <dbReference type="ARBA" id="ARBA00023054"/>
    </source>
</evidence>
<protein>
    <submittedName>
        <fullName evidence="7">Coiled-coil domain-containing protein 85C-like</fullName>
    </submittedName>
</protein>
<dbReference type="PANTHER" id="PTHR13546:SF15">
    <property type="entry name" value="CCDC85"/>
    <property type="match status" value="1"/>
</dbReference>
<dbReference type="AlphaFoldDB" id="A0AAV4JM68"/>
<evidence type="ECO:0000256" key="5">
    <source>
        <dbReference type="SAM" id="Coils"/>
    </source>
</evidence>
<feature type="compositionally biased region" description="Polar residues" evidence="6">
    <location>
        <begin position="470"/>
        <end position="480"/>
    </location>
</feature>
<proteinExistence type="inferred from homology"/>
<comment type="subcellular location">
    <subcellularLocation>
        <location evidence="1">Cell junction</location>
        <location evidence="1">Adherens junction</location>
    </subcellularLocation>
</comment>
<dbReference type="GO" id="GO:0005912">
    <property type="term" value="C:adherens junction"/>
    <property type="evidence" value="ECO:0007669"/>
    <property type="project" value="UniProtKB-SubCell"/>
</dbReference>
<keyword evidence="3" id="KW-0965">Cell junction</keyword>
<feature type="compositionally biased region" description="Polar residues" evidence="6">
    <location>
        <begin position="708"/>
        <end position="718"/>
    </location>
</feature>
<feature type="compositionally biased region" description="Low complexity" evidence="6">
    <location>
        <begin position="504"/>
        <end position="548"/>
    </location>
</feature>
<reference evidence="7 8" key="1">
    <citation type="journal article" date="2021" name="Elife">
        <title>Chloroplast acquisition without the gene transfer in kleptoplastic sea slugs, Plakobranchus ocellatus.</title>
        <authorList>
            <person name="Maeda T."/>
            <person name="Takahashi S."/>
            <person name="Yoshida T."/>
            <person name="Shimamura S."/>
            <person name="Takaki Y."/>
            <person name="Nagai Y."/>
            <person name="Toyoda A."/>
            <person name="Suzuki Y."/>
            <person name="Arimoto A."/>
            <person name="Ishii H."/>
            <person name="Satoh N."/>
            <person name="Nishiyama T."/>
            <person name="Hasebe M."/>
            <person name="Maruyama T."/>
            <person name="Minagawa J."/>
            <person name="Obokata J."/>
            <person name="Shigenobu S."/>
        </authorList>
    </citation>
    <scope>NUCLEOTIDE SEQUENCE [LARGE SCALE GENOMIC DNA]</scope>
</reference>
<feature type="compositionally biased region" description="Polar residues" evidence="6">
    <location>
        <begin position="742"/>
        <end position="759"/>
    </location>
</feature>